<organism evidence="1 2">
    <name type="scientific">Dermacentor silvarum</name>
    <name type="common">Tick</name>
    <dbReference type="NCBI Taxonomy" id="543639"/>
    <lineage>
        <taxon>Eukaryota</taxon>
        <taxon>Metazoa</taxon>
        <taxon>Ecdysozoa</taxon>
        <taxon>Arthropoda</taxon>
        <taxon>Chelicerata</taxon>
        <taxon>Arachnida</taxon>
        <taxon>Acari</taxon>
        <taxon>Parasitiformes</taxon>
        <taxon>Ixodida</taxon>
        <taxon>Ixodoidea</taxon>
        <taxon>Ixodidae</taxon>
        <taxon>Rhipicephalinae</taxon>
        <taxon>Dermacentor</taxon>
    </lineage>
</organism>
<gene>
    <name evidence="1" type="ORF">HPB49_000248</name>
</gene>
<proteinExistence type="predicted"/>
<accession>A0ACB8CNS9</accession>
<keyword evidence="2" id="KW-1185">Reference proteome</keyword>
<name>A0ACB8CNS9_DERSI</name>
<protein>
    <submittedName>
        <fullName evidence="1">Uncharacterized protein</fullName>
    </submittedName>
</protein>
<evidence type="ECO:0000313" key="2">
    <source>
        <dbReference type="Proteomes" id="UP000821865"/>
    </source>
</evidence>
<dbReference type="EMBL" id="CM023474">
    <property type="protein sequence ID" value="KAH7948662.1"/>
    <property type="molecule type" value="Genomic_DNA"/>
</dbReference>
<dbReference type="Proteomes" id="UP000821865">
    <property type="component" value="Chromosome 5"/>
</dbReference>
<comment type="caution">
    <text evidence="1">The sequence shown here is derived from an EMBL/GenBank/DDBJ whole genome shotgun (WGS) entry which is preliminary data.</text>
</comment>
<sequence>MRLGECITVANAACPAPSKVISQVEVGLQCSLPLADKSVGCSFKTGSESRSVQTTEAVDPSSSTSETREEMDTFAKAYSDGCRRRVPNSAVQKRVANGKDKMPEPTRKLRRTVQRKHEVELLAESDKESIVDTAEIVPKGTYDALQMRLLRLEKEFEAIKQEKLAQHIAGQQDHESACQNCKKLEDELEKVRSLNKDLQRSLLSKIFSAESRIIYAQSLDVSVRATSMLPHSVDKAPSETAVTASHGKSKSFTRLLSARAVPGNVQEQHLPPPGAPTACPASAGVGASQSGPPDALSKEAVQDSDSLGDLEPGSSQGEFGGSQEELSSSQEELSCSQEIALGLEDTAIGSTRDDGKVYAGSGYWLDKEAWGMLMKSPSDSMFCRLASMVYWTPDQLRSRSVTGSLSNRYRSFGNTEAKPALSPQKVASLKAVFRIFIGDAVPEDTREKRLKCVRRHLAQKLGDMQRKN</sequence>
<evidence type="ECO:0000313" key="1">
    <source>
        <dbReference type="EMBL" id="KAH7948662.1"/>
    </source>
</evidence>
<reference evidence="1" key="1">
    <citation type="submission" date="2020-05" db="EMBL/GenBank/DDBJ databases">
        <title>Large-scale comparative analyses of tick genomes elucidate their genetic diversity and vector capacities.</title>
        <authorList>
            <person name="Jia N."/>
            <person name="Wang J."/>
            <person name="Shi W."/>
            <person name="Du L."/>
            <person name="Sun Y."/>
            <person name="Zhan W."/>
            <person name="Jiang J."/>
            <person name="Wang Q."/>
            <person name="Zhang B."/>
            <person name="Ji P."/>
            <person name="Sakyi L.B."/>
            <person name="Cui X."/>
            <person name="Yuan T."/>
            <person name="Jiang B."/>
            <person name="Yang W."/>
            <person name="Lam T.T.-Y."/>
            <person name="Chang Q."/>
            <person name="Ding S."/>
            <person name="Wang X."/>
            <person name="Zhu J."/>
            <person name="Ruan X."/>
            <person name="Zhao L."/>
            <person name="Wei J."/>
            <person name="Que T."/>
            <person name="Du C."/>
            <person name="Cheng J."/>
            <person name="Dai P."/>
            <person name="Han X."/>
            <person name="Huang E."/>
            <person name="Gao Y."/>
            <person name="Liu J."/>
            <person name="Shao H."/>
            <person name="Ye R."/>
            <person name="Li L."/>
            <person name="Wei W."/>
            <person name="Wang X."/>
            <person name="Wang C."/>
            <person name="Yang T."/>
            <person name="Huo Q."/>
            <person name="Li W."/>
            <person name="Guo W."/>
            <person name="Chen H."/>
            <person name="Zhou L."/>
            <person name="Ni X."/>
            <person name="Tian J."/>
            <person name="Zhou Y."/>
            <person name="Sheng Y."/>
            <person name="Liu T."/>
            <person name="Pan Y."/>
            <person name="Xia L."/>
            <person name="Li J."/>
            <person name="Zhao F."/>
            <person name="Cao W."/>
        </authorList>
    </citation>
    <scope>NUCLEOTIDE SEQUENCE</scope>
    <source>
        <strain evidence="1">Dsil-2018</strain>
    </source>
</reference>